<evidence type="ECO:0000259" key="5">
    <source>
        <dbReference type="PROSITE" id="PS50977"/>
    </source>
</evidence>
<proteinExistence type="predicted"/>
<dbReference type="GO" id="GO:0003677">
    <property type="term" value="F:DNA binding"/>
    <property type="evidence" value="ECO:0007669"/>
    <property type="project" value="UniProtKB-UniRule"/>
</dbReference>
<dbReference type="InterPro" id="IPR023772">
    <property type="entry name" value="DNA-bd_HTH_TetR-type_CS"/>
</dbReference>
<dbReference type="PROSITE" id="PS01081">
    <property type="entry name" value="HTH_TETR_1"/>
    <property type="match status" value="1"/>
</dbReference>
<dbReference type="InterPro" id="IPR001647">
    <property type="entry name" value="HTH_TetR"/>
</dbReference>
<sequence>MDAALDQALLVFRERGYHAASLTELGAAMGLSSGSIYKAFVDKQALFRAAFDRYTSRRGAELRRAVDAERTGFAKIHAVLRFYAAASHGIEGRRGCLVAGGAAALASLDPDMARCVTKSMQATETLLLDLIRLGQADGSVPAHLDAGTAAVTLLCLLQGMRIVGKGGRTHAGMKAVADHALGLVAATHTE</sequence>
<dbReference type="PROSITE" id="PS50977">
    <property type="entry name" value="HTH_TETR_2"/>
    <property type="match status" value="1"/>
</dbReference>
<dbReference type="SUPFAM" id="SSF48498">
    <property type="entry name" value="Tetracyclin repressor-like, C-terminal domain"/>
    <property type="match status" value="1"/>
</dbReference>
<comment type="caution">
    <text evidence="6">The sequence shown here is derived from an EMBL/GenBank/DDBJ whole genome shotgun (WGS) entry which is preliminary data.</text>
</comment>
<gene>
    <name evidence="6" type="ORF">M0638_27465</name>
</gene>
<feature type="DNA-binding region" description="H-T-H motif" evidence="4">
    <location>
        <begin position="21"/>
        <end position="40"/>
    </location>
</feature>
<evidence type="ECO:0000256" key="3">
    <source>
        <dbReference type="ARBA" id="ARBA00023163"/>
    </source>
</evidence>
<name>A0A9X2C0G5_9PROT</name>
<keyword evidence="3" id="KW-0804">Transcription</keyword>
<evidence type="ECO:0000256" key="2">
    <source>
        <dbReference type="ARBA" id="ARBA00023125"/>
    </source>
</evidence>
<dbReference type="RefSeq" id="WP_248670142.1">
    <property type="nucleotide sequence ID" value="NZ_JALPRX010000178.1"/>
</dbReference>
<dbReference type="Pfam" id="PF00440">
    <property type="entry name" value="TetR_N"/>
    <property type="match status" value="1"/>
</dbReference>
<keyword evidence="7" id="KW-1185">Reference proteome</keyword>
<evidence type="ECO:0000313" key="6">
    <source>
        <dbReference type="EMBL" id="MCK8788100.1"/>
    </source>
</evidence>
<organism evidence="6 7">
    <name type="scientific">Roseomonas acroporae</name>
    <dbReference type="NCBI Taxonomy" id="2937791"/>
    <lineage>
        <taxon>Bacteria</taxon>
        <taxon>Pseudomonadati</taxon>
        <taxon>Pseudomonadota</taxon>
        <taxon>Alphaproteobacteria</taxon>
        <taxon>Acetobacterales</taxon>
        <taxon>Roseomonadaceae</taxon>
        <taxon>Roseomonas</taxon>
    </lineage>
</organism>
<dbReference type="InterPro" id="IPR011075">
    <property type="entry name" value="TetR_C"/>
</dbReference>
<dbReference type="InterPro" id="IPR036271">
    <property type="entry name" value="Tet_transcr_reg_TetR-rel_C_sf"/>
</dbReference>
<dbReference type="PRINTS" id="PR00455">
    <property type="entry name" value="HTHTETR"/>
</dbReference>
<feature type="domain" description="HTH tetR-type" evidence="5">
    <location>
        <begin position="1"/>
        <end position="58"/>
    </location>
</feature>
<protein>
    <submittedName>
        <fullName evidence="6">TetR/AcrR family transcriptional regulator</fullName>
    </submittedName>
</protein>
<accession>A0A9X2C0G5</accession>
<dbReference type="Proteomes" id="UP001139516">
    <property type="component" value="Unassembled WGS sequence"/>
</dbReference>
<dbReference type="Gene3D" id="1.10.10.60">
    <property type="entry name" value="Homeodomain-like"/>
    <property type="match status" value="1"/>
</dbReference>
<evidence type="ECO:0000313" key="7">
    <source>
        <dbReference type="Proteomes" id="UP001139516"/>
    </source>
</evidence>
<dbReference type="Pfam" id="PF16925">
    <property type="entry name" value="TetR_C_13"/>
    <property type="match status" value="1"/>
</dbReference>
<dbReference type="Gene3D" id="1.10.357.10">
    <property type="entry name" value="Tetracycline Repressor, domain 2"/>
    <property type="match status" value="1"/>
</dbReference>
<evidence type="ECO:0000256" key="4">
    <source>
        <dbReference type="PROSITE-ProRule" id="PRU00335"/>
    </source>
</evidence>
<dbReference type="EMBL" id="JALPRX010000178">
    <property type="protein sequence ID" value="MCK8788100.1"/>
    <property type="molecule type" value="Genomic_DNA"/>
</dbReference>
<dbReference type="PANTHER" id="PTHR47506">
    <property type="entry name" value="TRANSCRIPTIONAL REGULATORY PROTEIN"/>
    <property type="match status" value="1"/>
</dbReference>
<dbReference type="SUPFAM" id="SSF46689">
    <property type="entry name" value="Homeodomain-like"/>
    <property type="match status" value="1"/>
</dbReference>
<keyword evidence="2 4" id="KW-0238">DNA-binding</keyword>
<evidence type="ECO:0000256" key="1">
    <source>
        <dbReference type="ARBA" id="ARBA00023015"/>
    </source>
</evidence>
<dbReference type="AlphaFoldDB" id="A0A9X2C0G5"/>
<dbReference type="PANTHER" id="PTHR47506:SF10">
    <property type="entry name" value="TRANSCRIPTIONAL REGULATORY PROTEIN"/>
    <property type="match status" value="1"/>
</dbReference>
<keyword evidence="1" id="KW-0805">Transcription regulation</keyword>
<dbReference type="InterPro" id="IPR009057">
    <property type="entry name" value="Homeodomain-like_sf"/>
</dbReference>
<reference evidence="6" key="1">
    <citation type="submission" date="2022-04" db="EMBL/GenBank/DDBJ databases">
        <title>Roseomonas acroporae sp. nov., isolated from coral Acropora digitifera.</title>
        <authorList>
            <person name="Sun H."/>
        </authorList>
    </citation>
    <scope>NUCLEOTIDE SEQUENCE</scope>
    <source>
        <strain evidence="6">NAR14</strain>
    </source>
</reference>